<evidence type="ECO:0000256" key="8">
    <source>
        <dbReference type="ARBA" id="ARBA00023065"/>
    </source>
</evidence>
<evidence type="ECO:0000256" key="3">
    <source>
        <dbReference type="ARBA" id="ARBA00022448"/>
    </source>
</evidence>
<evidence type="ECO:0000256" key="5">
    <source>
        <dbReference type="ARBA" id="ARBA00022692"/>
    </source>
</evidence>
<dbReference type="PANTHER" id="PTHR11690:SF288">
    <property type="entry name" value="AMILORIDE-SENSITIVE NA+ CHANNEL-RELATED"/>
    <property type="match status" value="1"/>
</dbReference>
<keyword evidence="5 12" id="KW-0812">Transmembrane</keyword>
<comment type="caution">
    <text evidence="14">The sequence shown here is derived from an EMBL/GenBank/DDBJ whole genome shotgun (WGS) entry which is preliminary data.</text>
</comment>
<gene>
    <name evidence="14" type="ORF">GEV33_004442</name>
</gene>
<keyword evidence="15" id="KW-1185">Reference proteome</keyword>
<evidence type="ECO:0000256" key="10">
    <source>
        <dbReference type="ARBA" id="ARBA00023201"/>
    </source>
</evidence>
<evidence type="ECO:0000313" key="14">
    <source>
        <dbReference type="EMBL" id="KAH0818350.1"/>
    </source>
</evidence>
<dbReference type="InterPro" id="IPR020903">
    <property type="entry name" value="ENaC_CS"/>
</dbReference>
<reference evidence="14" key="2">
    <citation type="submission" date="2021-08" db="EMBL/GenBank/DDBJ databases">
        <authorList>
            <person name="Eriksson T."/>
        </authorList>
    </citation>
    <scope>NUCLEOTIDE SEQUENCE</scope>
    <source>
        <strain evidence="14">Stoneville</strain>
        <tissue evidence="14">Whole head</tissue>
    </source>
</reference>
<dbReference type="InterPro" id="IPR001873">
    <property type="entry name" value="ENaC"/>
</dbReference>
<proteinExistence type="inferred from homology"/>
<feature type="transmembrane region" description="Helical" evidence="13">
    <location>
        <begin position="931"/>
        <end position="957"/>
    </location>
</feature>
<protein>
    <recommendedName>
        <fullName evidence="16">Pickpocket protein 28</fullName>
    </recommendedName>
</protein>
<feature type="transmembrane region" description="Helical" evidence="13">
    <location>
        <begin position="1093"/>
        <end position="1114"/>
    </location>
</feature>
<evidence type="ECO:0000256" key="4">
    <source>
        <dbReference type="ARBA" id="ARBA00022461"/>
    </source>
</evidence>
<keyword evidence="8 12" id="KW-0406">Ion transport</keyword>
<keyword evidence="4 12" id="KW-0894">Sodium channel</keyword>
<evidence type="ECO:0000256" key="2">
    <source>
        <dbReference type="ARBA" id="ARBA00007193"/>
    </source>
</evidence>
<keyword evidence="7" id="KW-0915">Sodium</keyword>
<evidence type="ECO:0000256" key="12">
    <source>
        <dbReference type="RuleBase" id="RU000679"/>
    </source>
</evidence>
<comment type="similarity">
    <text evidence="2 12">Belongs to the amiloride-sensitive sodium channel (TC 1.A.6) family.</text>
</comment>
<keyword evidence="9 13" id="KW-0472">Membrane</keyword>
<evidence type="ECO:0008006" key="16">
    <source>
        <dbReference type="Google" id="ProtNLM"/>
    </source>
</evidence>
<dbReference type="Pfam" id="PF00858">
    <property type="entry name" value="ASC"/>
    <property type="match status" value="4"/>
</dbReference>
<evidence type="ECO:0000256" key="6">
    <source>
        <dbReference type="ARBA" id="ARBA00022989"/>
    </source>
</evidence>
<keyword evidence="11 12" id="KW-0407">Ion channel</keyword>
<dbReference type="PRINTS" id="PR01078">
    <property type="entry name" value="AMINACHANNEL"/>
</dbReference>
<dbReference type="PANTHER" id="PTHR11690">
    <property type="entry name" value="AMILORIDE-SENSITIVE SODIUM CHANNEL-RELATED"/>
    <property type="match status" value="1"/>
</dbReference>
<keyword evidence="10 12" id="KW-0739">Sodium transport</keyword>
<dbReference type="Gene3D" id="2.60.470.10">
    <property type="entry name" value="Acid-sensing ion channels like domains"/>
    <property type="match status" value="4"/>
</dbReference>
<dbReference type="Gene3D" id="1.10.287.820">
    <property type="entry name" value="Acid-sensing ion channel domain"/>
    <property type="match status" value="1"/>
</dbReference>
<dbReference type="EMBL" id="JABDTM020017848">
    <property type="protein sequence ID" value="KAH0818350.1"/>
    <property type="molecule type" value="Genomic_DNA"/>
</dbReference>
<name>A0A8J6HGG7_TENMO</name>
<feature type="transmembrane region" description="Helical" evidence="13">
    <location>
        <begin position="48"/>
        <end position="66"/>
    </location>
</feature>
<dbReference type="GO" id="GO:0005886">
    <property type="term" value="C:plasma membrane"/>
    <property type="evidence" value="ECO:0007669"/>
    <property type="project" value="TreeGrafter"/>
</dbReference>
<evidence type="ECO:0000256" key="7">
    <source>
        <dbReference type="ARBA" id="ARBA00023053"/>
    </source>
</evidence>
<evidence type="ECO:0000313" key="15">
    <source>
        <dbReference type="Proteomes" id="UP000719412"/>
    </source>
</evidence>
<evidence type="ECO:0000256" key="1">
    <source>
        <dbReference type="ARBA" id="ARBA00004141"/>
    </source>
</evidence>
<dbReference type="Proteomes" id="UP000719412">
    <property type="component" value="Unassembled WGS sequence"/>
</dbReference>
<evidence type="ECO:0000256" key="13">
    <source>
        <dbReference type="SAM" id="Phobius"/>
    </source>
</evidence>
<accession>A0A8J6HGG7</accession>
<dbReference type="PROSITE" id="PS01206">
    <property type="entry name" value="ASC"/>
    <property type="match status" value="1"/>
</dbReference>
<comment type="subcellular location">
    <subcellularLocation>
        <location evidence="1">Membrane</location>
        <topology evidence="1">Multi-pass membrane protein</topology>
    </subcellularLocation>
</comment>
<sequence length="1824" mass="210887">MTKTSANRNNHLKKSLTNVRNYFKQYCASTSIHGFRYFGEDRTIFEKIWWFIVFMICLSVCGVMIFKIYEKYDNTPVIVTFATRETPLYKIPFPAITICPEVKSVKRLLNFTDLMLKQDELNLTDTERKNLEYMTQLCDNPPDTLLAPNTTFNNTFTNEFFETLDQVKPVFMILECSFLGQDIENCEDVFTPVFTDEGICYSFNILDRGHIFNDLVYHYKNYHKMDEDTMSWNMEQGYLDSSKINTYPWRALLSGASNGFTVYLGVDNEDIDFMCKQIQGFKVVLHSPVRMPRLNQEYFRIPLDHAVVASVQPVVITTSQEVKTFDVAKRDCYFPSERKLKYFRTYSQQNCQLECLTNITLDSCGCVNFFMPRENSTEICGLGKYKCIKEAEQALMLEELNKFRDSVKVEFENCDCLPLCTDLSYNIETSHTKWDWKELLRLIFRSKNLDDVVMSSRNKTAKPFTDVRRYFKEYCEATSIHGFKYFGEDRSIVERLWWAVVFIICLSGCCFMIYTIYDKYERSPVIVTFATKETPIYKIPFPAVTICPESKAAKEKFSYSATVLNKLNNNNSNPEENQRLDYMSFLCDDYDLVPHSKNETFSNHFLDTIDEIKPNFLDRVYNCTFMGRELKCRDILIPVFTDEGVCYSFNILDRSQIFNDLVNHYRKYHKSPVSSATWTIEKGYLDEYRFDTYPRRALLAGASNGLTMHLVTTKSDIDYMCKGVQGYRVILHTPMRMPRLKQEYFRVPLDQAVVTAVQPVMISTSEAVKTYDINKRDCCFPFERQLKFFTSYSQLNCQLECLTNFTLATCGCVNIFMPRDHHTQICGNGKFECMKRAESTLQTEGLYGRFQDGPVKSVQGDIDCDCMPLCTDLSYHTETSQTSWNWKEGLKSRSNQEFDKEKVHLSSLTVYFKFNHFITSERNELYGPTDFLANFGGLLGLFTGFSILSLMEIIYFLTLRIWCNVRMVLIPGRPPDLGWVFFISITDNPNAGSVLTPQYPTTFLPYPSSPYPPESSFSKSFSTEQLLAKSRIAKISRMVTDDFVTVNLDLPRKDKPRKTLIENIITYFREYCDATSIHGFRYFGESRTIFEKIWWLIVFSTCLILCVLTIILVYNKWDQSPVIVTFATKGKPICDIPFPAVTICSESKVKTSVFDYTNALIRKNKANNLTPKEYSLKEAYLGHLSFVCNYLDDFDYTSLNYTDSDFFDVLKEVSPDFSIVNCKYAGRRFLCEDYFVPIATDDGLCYTFNMLDRTEVFNDNVVHYSNYHAFGRTSDNWSIENGYKEGADERSYPKRALLPGARYGLNFDIKISNEKTDTMCRNSVEGYRILFHSPTRLPRPSLLYIRVPLNRAFAASIRPSQMMTSKAIKNYSAEKRQCYFPFEKKLKYFRTYNEVNCDMECLTNFTLKYCGCVLFFMPRENSTRICNAIDFDCAEQAQYELQTLRLHNRIMLKQKEKPEYIKENICHCMPMCADIVYTVGSSQSTWNWSAELESGLYTIGDNDSTANYHLSRVRAYFVSGSFIAASMAFGILLKKKEHDVKGTSIFNIPFPAITICPESKFAKNKMDVGVTLGGGELEYISLICEEIPSNLNMSEIQGVSNQENSTSSNFVHDFLKAMHSLKPEFNISYCNLFGFASCEPIWATTVTDEGLCYNFNLLRKDDIFRQDVQYLELADFALPYSNWSLDDGYSKNEKAFSYPVRVHMSGARHGLKLDILTSDGSPDGCGNSGQGYKVLLHSPMDIPNFDQEYFKVQLNQSVVVVVKPTMITTAESLKKFSAKRRGCFFQSERPLLYFKQYTLRNCKLECLTNYTFSLCGCVNFFMPS</sequence>
<keyword evidence="3 12" id="KW-0813">Transport</keyword>
<evidence type="ECO:0000256" key="9">
    <source>
        <dbReference type="ARBA" id="ARBA00023136"/>
    </source>
</evidence>
<keyword evidence="6 13" id="KW-1133">Transmembrane helix</keyword>
<organism evidence="14 15">
    <name type="scientific">Tenebrio molitor</name>
    <name type="common">Yellow mealworm beetle</name>
    <dbReference type="NCBI Taxonomy" id="7067"/>
    <lineage>
        <taxon>Eukaryota</taxon>
        <taxon>Metazoa</taxon>
        <taxon>Ecdysozoa</taxon>
        <taxon>Arthropoda</taxon>
        <taxon>Hexapoda</taxon>
        <taxon>Insecta</taxon>
        <taxon>Pterygota</taxon>
        <taxon>Neoptera</taxon>
        <taxon>Endopterygota</taxon>
        <taxon>Coleoptera</taxon>
        <taxon>Polyphaga</taxon>
        <taxon>Cucujiformia</taxon>
        <taxon>Tenebrionidae</taxon>
        <taxon>Tenebrio</taxon>
    </lineage>
</organism>
<reference evidence="14" key="1">
    <citation type="journal article" date="2020" name="J Insects Food Feed">
        <title>The yellow mealworm (Tenebrio molitor) genome: a resource for the emerging insects as food and feed industry.</title>
        <authorList>
            <person name="Eriksson T."/>
            <person name="Andere A."/>
            <person name="Kelstrup H."/>
            <person name="Emery V."/>
            <person name="Picard C."/>
        </authorList>
    </citation>
    <scope>NUCLEOTIDE SEQUENCE</scope>
    <source>
        <strain evidence="14">Stoneville</strain>
        <tissue evidence="14">Whole head</tissue>
    </source>
</reference>
<dbReference type="GO" id="GO:0015280">
    <property type="term" value="F:ligand-gated sodium channel activity"/>
    <property type="evidence" value="ECO:0007669"/>
    <property type="project" value="TreeGrafter"/>
</dbReference>
<evidence type="ECO:0000256" key="11">
    <source>
        <dbReference type="ARBA" id="ARBA00023303"/>
    </source>
</evidence>